<evidence type="ECO:0000256" key="4">
    <source>
        <dbReference type="ARBA" id="ARBA00022692"/>
    </source>
</evidence>
<comment type="caution">
    <text evidence="11">The sequence shown here is derived from an EMBL/GenBank/DDBJ whole genome shotgun (WGS) entry which is preliminary data.</text>
</comment>
<accession>A0A9P0P882</accession>
<dbReference type="InterPro" id="IPR004117">
    <property type="entry name" value="7tm6_olfct_rcpt"/>
</dbReference>
<feature type="transmembrane region" description="Helical" evidence="10">
    <location>
        <begin position="44"/>
        <end position="62"/>
    </location>
</feature>
<evidence type="ECO:0000256" key="8">
    <source>
        <dbReference type="ARBA" id="ARBA00023170"/>
    </source>
</evidence>
<dbReference type="AlphaFoldDB" id="A0A9P0P882"/>
<evidence type="ECO:0000256" key="6">
    <source>
        <dbReference type="ARBA" id="ARBA00022989"/>
    </source>
</evidence>
<evidence type="ECO:0000313" key="11">
    <source>
        <dbReference type="EMBL" id="CAH1974251.1"/>
    </source>
</evidence>
<keyword evidence="12" id="KW-1185">Reference proteome</keyword>
<keyword evidence="8" id="KW-0675">Receptor</keyword>
<keyword evidence="9" id="KW-0807">Transducer</keyword>
<keyword evidence="5" id="KW-0552">Olfaction</keyword>
<comment type="subcellular location">
    <subcellularLocation>
        <location evidence="1">Cell membrane</location>
        <topology evidence="1">Multi-pass membrane protein</topology>
    </subcellularLocation>
</comment>
<evidence type="ECO:0000256" key="2">
    <source>
        <dbReference type="ARBA" id="ARBA00022475"/>
    </source>
</evidence>
<organism evidence="11 12">
    <name type="scientific">Acanthoscelides obtectus</name>
    <name type="common">Bean weevil</name>
    <name type="synonym">Bruchus obtectus</name>
    <dbReference type="NCBI Taxonomy" id="200917"/>
    <lineage>
        <taxon>Eukaryota</taxon>
        <taxon>Metazoa</taxon>
        <taxon>Ecdysozoa</taxon>
        <taxon>Arthropoda</taxon>
        <taxon>Hexapoda</taxon>
        <taxon>Insecta</taxon>
        <taxon>Pterygota</taxon>
        <taxon>Neoptera</taxon>
        <taxon>Endopterygota</taxon>
        <taxon>Coleoptera</taxon>
        <taxon>Polyphaga</taxon>
        <taxon>Cucujiformia</taxon>
        <taxon>Chrysomeloidea</taxon>
        <taxon>Chrysomelidae</taxon>
        <taxon>Bruchinae</taxon>
        <taxon>Bruchini</taxon>
        <taxon>Acanthoscelides</taxon>
    </lineage>
</organism>
<dbReference type="GO" id="GO:0007165">
    <property type="term" value="P:signal transduction"/>
    <property type="evidence" value="ECO:0007669"/>
    <property type="project" value="UniProtKB-KW"/>
</dbReference>
<evidence type="ECO:0000256" key="1">
    <source>
        <dbReference type="ARBA" id="ARBA00004651"/>
    </source>
</evidence>
<evidence type="ECO:0000256" key="9">
    <source>
        <dbReference type="ARBA" id="ARBA00023224"/>
    </source>
</evidence>
<feature type="transmembrane region" description="Helical" evidence="10">
    <location>
        <begin position="125"/>
        <end position="146"/>
    </location>
</feature>
<evidence type="ECO:0000256" key="7">
    <source>
        <dbReference type="ARBA" id="ARBA00023136"/>
    </source>
</evidence>
<dbReference type="Proteomes" id="UP001152888">
    <property type="component" value="Unassembled WGS sequence"/>
</dbReference>
<keyword evidence="7 10" id="KW-0472">Membrane</keyword>
<dbReference type="GO" id="GO:0004984">
    <property type="term" value="F:olfactory receptor activity"/>
    <property type="evidence" value="ECO:0007669"/>
    <property type="project" value="InterPro"/>
</dbReference>
<feature type="transmembrane region" description="Helical" evidence="10">
    <location>
        <begin position="12"/>
        <end position="32"/>
    </location>
</feature>
<sequence>MCLIVNILNGSALSAHTFSFINIKVLFMYQMLIGFTSSYMCATYVTLAAGVLIEIVIQLCLLEKSLKDMEDYMDLKSCIYCHVEILTFIKKIQKFYEVGVSAVFIGGVFNICTTMSLVIEVDRTGLAFFLPYLLAMISIIYCHCWCGSAVTYQSAKISYAIFSSKWINADVAYKRLIQIYIQLTSRPLAIRLGGGTFDASLPVFVTVIKTAYSVFTLLQGFEDY</sequence>
<proteinExistence type="predicted"/>
<keyword evidence="4 10" id="KW-0812">Transmembrane</keyword>
<name>A0A9P0P882_ACAOB</name>
<dbReference type="EMBL" id="CAKOFQ010006820">
    <property type="protein sequence ID" value="CAH1974251.1"/>
    <property type="molecule type" value="Genomic_DNA"/>
</dbReference>
<evidence type="ECO:0000256" key="3">
    <source>
        <dbReference type="ARBA" id="ARBA00022606"/>
    </source>
</evidence>
<dbReference type="Pfam" id="PF02949">
    <property type="entry name" value="7tm_6"/>
    <property type="match status" value="1"/>
</dbReference>
<dbReference type="PANTHER" id="PTHR21137">
    <property type="entry name" value="ODORANT RECEPTOR"/>
    <property type="match status" value="1"/>
</dbReference>
<protein>
    <submittedName>
        <fullName evidence="11">Uncharacterized protein</fullName>
    </submittedName>
</protein>
<feature type="transmembrane region" description="Helical" evidence="10">
    <location>
        <begin position="95"/>
        <end position="119"/>
    </location>
</feature>
<evidence type="ECO:0000256" key="10">
    <source>
        <dbReference type="SAM" id="Phobius"/>
    </source>
</evidence>
<dbReference type="OrthoDB" id="6723950at2759"/>
<evidence type="ECO:0000256" key="5">
    <source>
        <dbReference type="ARBA" id="ARBA00022725"/>
    </source>
</evidence>
<evidence type="ECO:0000313" key="12">
    <source>
        <dbReference type="Proteomes" id="UP001152888"/>
    </source>
</evidence>
<keyword evidence="3" id="KW-0716">Sensory transduction</keyword>
<gene>
    <name evidence="11" type="ORF">ACAOBT_LOCUS10975</name>
</gene>
<dbReference type="PANTHER" id="PTHR21137:SF35">
    <property type="entry name" value="ODORANT RECEPTOR 19A-RELATED"/>
    <property type="match status" value="1"/>
</dbReference>
<dbReference type="GO" id="GO:0005549">
    <property type="term" value="F:odorant binding"/>
    <property type="evidence" value="ECO:0007669"/>
    <property type="project" value="InterPro"/>
</dbReference>
<reference evidence="11" key="1">
    <citation type="submission" date="2022-03" db="EMBL/GenBank/DDBJ databases">
        <authorList>
            <person name="Sayadi A."/>
        </authorList>
    </citation>
    <scope>NUCLEOTIDE SEQUENCE</scope>
</reference>
<dbReference type="GO" id="GO:0005886">
    <property type="term" value="C:plasma membrane"/>
    <property type="evidence" value="ECO:0007669"/>
    <property type="project" value="UniProtKB-SubCell"/>
</dbReference>
<keyword evidence="6 10" id="KW-1133">Transmembrane helix</keyword>
<keyword evidence="2" id="KW-1003">Cell membrane</keyword>